<dbReference type="InterPro" id="IPR006674">
    <property type="entry name" value="HD_domain"/>
</dbReference>
<evidence type="ECO:0000259" key="1">
    <source>
        <dbReference type="SMART" id="SM00471"/>
    </source>
</evidence>
<protein>
    <submittedName>
        <fullName evidence="2">HD domain-containing protein</fullName>
    </submittedName>
</protein>
<dbReference type="Pfam" id="PF01966">
    <property type="entry name" value="HD"/>
    <property type="match status" value="1"/>
</dbReference>
<dbReference type="CDD" id="cd00077">
    <property type="entry name" value="HDc"/>
    <property type="match status" value="1"/>
</dbReference>
<dbReference type="AlphaFoldDB" id="A0A5D4T1K6"/>
<evidence type="ECO:0000313" key="3">
    <source>
        <dbReference type="Proteomes" id="UP000322524"/>
    </source>
</evidence>
<dbReference type="Proteomes" id="UP000322524">
    <property type="component" value="Unassembled WGS sequence"/>
</dbReference>
<dbReference type="SUPFAM" id="SSF109604">
    <property type="entry name" value="HD-domain/PDEase-like"/>
    <property type="match status" value="1"/>
</dbReference>
<dbReference type="STRING" id="79883.GCA_001636495_02591"/>
<dbReference type="PANTHER" id="PTHR33594:SF1">
    <property type="entry name" value="HD_PDEASE DOMAIN-CONTAINING PROTEIN"/>
    <property type="match status" value="1"/>
</dbReference>
<dbReference type="SMART" id="SM00471">
    <property type="entry name" value="HDc"/>
    <property type="match status" value="1"/>
</dbReference>
<organism evidence="2 3">
    <name type="scientific">Sutcliffiella horikoshii</name>
    <dbReference type="NCBI Taxonomy" id="79883"/>
    <lineage>
        <taxon>Bacteria</taxon>
        <taxon>Bacillati</taxon>
        <taxon>Bacillota</taxon>
        <taxon>Bacilli</taxon>
        <taxon>Bacillales</taxon>
        <taxon>Bacillaceae</taxon>
        <taxon>Sutcliffiella</taxon>
    </lineage>
</organism>
<dbReference type="Gene3D" id="1.20.58.1910">
    <property type="match status" value="1"/>
</dbReference>
<proteinExistence type="predicted"/>
<dbReference type="InterPro" id="IPR003607">
    <property type="entry name" value="HD/PDEase_dom"/>
</dbReference>
<comment type="caution">
    <text evidence="2">The sequence shown here is derived from an EMBL/GenBank/DDBJ whole genome shotgun (WGS) entry which is preliminary data.</text>
</comment>
<gene>
    <name evidence="2" type="ORF">FZC76_12260</name>
</gene>
<dbReference type="RefSeq" id="WP_148988446.1">
    <property type="nucleotide sequence ID" value="NZ_VTEV01000004.1"/>
</dbReference>
<dbReference type="EMBL" id="VTEV01000004">
    <property type="protein sequence ID" value="TYS68488.1"/>
    <property type="molecule type" value="Genomic_DNA"/>
</dbReference>
<accession>A0A5D4T1K6</accession>
<evidence type="ECO:0000313" key="2">
    <source>
        <dbReference type="EMBL" id="TYS68488.1"/>
    </source>
</evidence>
<dbReference type="PANTHER" id="PTHR33594">
    <property type="entry name" value="SUPERFAMILY HYDROLASE, PUTATIVE (AFU_ORTHOLOGUE AFUA_1G03035)-RELATED"/>
    <property type="match status" value="1"/>
</dbReference>
<reference evidence="2 3" key="1">
    <citation type="submission" date="2019-08" db="EMBL/GenBank/DDBJ databases">
        <title>Bacillus genomes from the desert of Cuatro Cienegas, Coahuila.</title>
        <authorList>
            <person name="Olmedo-Alvarez G."/>
        </authorList>
    </citation>
    <scope>NUCLEOTIDE SEQUENCE [LARGE SCALE GENOMIC DNA]</scope>
    <source>
        <strain evidence="2 3">CH28_1T</strain>
    </source>
</reference>
<dbReference type="Gene3D" id="1.10.472.50">
    <property type="entry name" value="HD-domain/PDEase-like"/>
    <property type="match status" value="1"/>
</dbReference>
<feature type="domain" description="HD/PDEase" evidence="1">
    <location>
        <begin position="17"/>
        <end position="131"/>
    </location>
</feature>
<name>A0A5D4T1K6_9BACI</name>
<dbReference type="OrthoDB" id="9797344at2"/>
<sequence>MIHKVEEYVESLFNKDSTGHDWFHIQRVRRLALHIGKEEKANLLMVEIIALLHDVLDDKITANKDKAKDEIAALLSELPLTKIHIDEILYTIENIGFKGGNGIVLDSLEGKVVQDADRLDALGAIGAARTFMYSGAKGQAMYDPQIEVRTSMSYEQYRGEKSTAINHFHEKLFLLKDTLQTEEAKKIALERHEFMKKFVDQFMKEWNEI</sequence>